<name>A0ABV1TTP6_9ACTN</name>
<dbReference type="RefSeq" id="WP_351961677.1">
    <property type="nucleotide sequence ID" value="NZ_JBEOZM010000030.1"/>
</dbReference>
<sequence length="136" mass="14972">MGHQESLSDAFRAEARVEFAFLVEDAGFSGPEQTDVGLLFHSSDLDVEVWFLDRHEPTVATLVTPVAPDGARTRGVWLDELYVLSGYGPAQDVPDSAPTRRATLKRVHQHAAALRRLMPQLLAADGAQLIARCYQD</sequence>
<evidence type="ECO:0008006" key="3">
    <source>
        <dbReference type="Google" id="ProtNLM"/>
    </source>
</evidence>
<gene>
    <name evidence="1" type="ORF">ABT211_39975</name>
</gene>
<organism evidence="1 2">
    <name type="scientific">Streptomyces sp. 900105755</name>
    <dbReference type="NCBI Taxonomy" id="3154389"/>
    <lineage>
        <taxon>Bacteria</taxon>
        <taxon>Bacillati</taxon>
        <taxon>Actinomycetota</taxon>
        <taxon>Actinomycetes</taxon>
        <taxon>Kitasatosporales</taxon>
        <taxon>Streptomycetaceae</taxon>
        <taxon>Streptomyces</taxon>
    </lineage>
</organism>
<dbReference type="EMBL" id="JBEOZM010000030">
    <property type="protein sequence ID" value="MER6273405.1"/>
    <property type="molecule type" value="Genomic_DNA"/>
</dbReference>
<comment type="caution">
    <text evidence="1">The sequence shown here is derived from an EMBL/GenBank/DDBJ whole genome shotgun (WGS) entry which is preliminary data.</text>
</comment>
<dbReference type="Proteomes" id="UP001490365">
    <property type="component" value="Unassembled WGS sequence"/>
</dbReference>
<evidence type="ECO:0000313" key="2">
    <source>
        <dbReference type="Proteomes" id="UP001490365"/>
    </source>
</evidence>
<protein>
    <recommendedName>
        <fullName evidence="3">Immunity protein 63 domain-containing protein</fullName>
    </recommendedName>
</protein>
<accession>A0ABV1TTP6</accession>
<proteinExistence type="predicted"/>
<evidence type="ECO:0000313" key="1">
    <source>
        <dbReference type="EMBL" id="MER6273405.1"/>
    </source>
</evidence>
<reference evidence="1 2" key="1">
    <citation type="submission" date="2024-06" db="EMBL/GenBank/DDBJ databases">
        <title>The Natural Products Discovery Center: Release of the First 8490 Sequenced Strains for Exploring Actinobacteria Biosynthetic Diversity.</title>
        <authorList>
            <person name="Kalkreuter E."/>
            <person name="Kautsar S.A."/>
            <person name="Yang D."/>
            <person name="Bader C.D."/>
            <person name="Teijaro C.N."/>
            <person name="Fluegel L."/>
            <person name="Davis C.M."/>
            <person name="Simpson J.R."/>
            <person name="Lauterbach L."/>
            <person name="Steele A.D."/>
            <person name="Gui C."/>
            <person name="Meng S."/>
            <person name="Li G."/>
            <person name="Viehrig K."/>
            <person name="Ye F."/>
            <person name="Su P."/>
            <person name="Kiefer A.F."/>
            <person name="Nichols A."/>
            <person name="Cepeda A.J."/>
            <person name="Yan W."/>
            <person name="Fan B."/>
            <person name="Jiang Y."/>
            <person name="Adhikari A."/>
            <person name="Zheng C.-J."/>
            <person name="Schuster L."/>
            <person name="Cowan T.M."/>
            <person name="Smanski M.J."/>
            <person name="Chevrette M.G."/>
            <person name="De Carvalho L.P.S."/>
            <person name="Shen B."/>
        </authorList>
    </citation>
    <scope>NUCLEOTIDE SEQUENCE [LARGE SCALE GENOMIC DNA]</scope>
    <source>
        <strain evidence="1 2">NPDC001694</strain>
    </source>
</reference>
<keyword evidence="2" id="KW-1185">Reference proteome</keyword>